<organism evidence="2 3">
    <name type="scientific">Galerina marginata (strain CBS 339.88)</name>
    <dbReference type="NCBI Taxonomy" id="685588"/>
    <lineage>
        <taxon>Eukaryota</taxon>
        <taxon>Fungi</taxon>
        <taxon>Dikarya</taxon>
        <taxon>Basidiomycota</taxon>
        <taxon>Agaricomycotina</taxon>
        <taxon>Agaricomycetes</taxon>
        <taxon>Agaricomycetidae</taxon>
        <taxon>Agaricales</taxon>
        <taxon>Agaricineae</taxon>
        <taxon>Strophariaceae</taxon>
        <taxon>Galerina</taxon>
    </lineage>
</organism>
<dbReference type="AlphaFoldDB" id="A0A067T693"/>
<keyword evidence="1" id="KW-0732">Signal</keyword>
<evidence type="ECO:0008006" key="4">
    <source>
        <dbReference type="Google" id="ProtNLM"/>
    </source>
</evidence>
<feature type="chain" id="PRO_5001646542" description="Secreted protein" evidence="1">
    <location>
        <begin position="19"/>
        <end position="91"/>
    </location>
</feature>
<dbReference type="EMBL" id="KL142374">
    <property type="protein sequence ID" value="KDR78720.1"/>
    <property type="molecule type" value="Genomic_DNA"/>
</dbReference>
<evidence type="ECO:0000313" key="2">
    <source>
        <dbReference type="EMBL" id="KDR78720.1"/>
    </source>
</evidence>
<keyword evidence="3" id="KW-1185">Reference proteome</keyword>
<gene>
    <name evidence="2" type="ORF">GALMADRAFT_1264606</name>
</gene>
<name>A0A067T693_GALM3</name>
<evidence type="ECO:0000313" key="3">
    <source>
        <dbReference type="Proteomes" id="UP000027222"/>
    </source>
</evidence>
<evidence type="ECO:0000256" key="1">
    <source>
        <dbReference type="SAM" id="SignalP"/>
    </source>
</evidence>
<sequence>MCGLLLVQWFKFLELAHSLSTHDVCTNCKASAVGRIDIYEVLRRWKATSHSALNLRCSLKTNPFIAVFCKRWRSYTPTESSPISPGSPFSK</sequence>
<protein>
    <recommendedName>
        <fullName evidence="4">Secreted protein</fullName>
    </recommendedName>
</protein>
<dbReference type="Proteomes" id="UP000027222">
    <property type="component" value="Unassembled WGS sequence"/>
</dbReference>
<proteinExistence type="predicted"/>
<feature type="signal peptide" evidence="1">
    <location>
        <begin position="1"/>
        <end position="18"/>
    </location>
</feature>
<reference evidence="3" key="1">
    <citation type="journal article" date="2014" name="Proc. Natl. Acad. Sci. U.S.A.">
        <title>Extensive sampling of basidiomycete genomes demonstrates inadequacy of the white-rot/brown-rot paradigm for wood decay fungi.</title>
        <authorList>
            <person name="Riley R."/>
            <person name="Salamov A.A."/>
            <person name="Brown D.W."/>
            <person name="Nagy L.G."/>
            <person name="Floudas D."/>
            <person name="Held B.W."/>
            <person name="Levasseur A."/>
            <person name="Lombard V."/>
            <person name="Morin E."/>
            <person name="Otillar R."/>
            <person name="Lindquist E.A."/>
            <person name="Sun H."/>
            <person name="LaButti K.M."/>
            <person name="Schmutz J."/>
            <person name="Jabbour D."/>
            <person name="Luo H."/>
            <person name="Baker S.E."/>
            <person name="Pisabarro A.G."/>
            <person name="Walton J.D."/>
            <person name="Blanchette R.A."/>
            <person name="Henrissat B."/>
            <person name="Martin F."/>
            <person name="Cullen D."/>
            <person name="Hibbett D.S."/>
            <person name="Grigoriev I.V."/>
        </authorList>
    </citation>
    <scope>NUCLEOTIDE SEQUENCE [LARGE SCALE GENOMIC DNA]</scope>
    <source>
        <strain evidence="3">CBS 339.88</strain>
    </source>
</reference>
<dbReference type="HOGENOM" id="CLU_2427183_0_0_1"/>
<accession>A0A067T693</accession>